<dbReference type="PRINTS" id="PR00073">
    <property type="entry name" value="COPRGNOXDASE"/>
</dbReference>
<evidence type="ECO:0000256" key="2">
    <source>
        <dbReference type="ARBA" id="ARBA00010644"/>
    </source>
</evidence>
<proteinExistence type="inferred from homology"/>
<dbReference type="EC" id="1.3.3.3" evidence="4"/>
<dbReference type="EMBL" id="JAPWTK010000211">
    <property type="protein sequence ID" value="KAJ8945705.1"/>
    <property type="molecule type" value="Genomic_DNA"/>
</dbReference>
<dbReference type="GO" id="GO:0004109">
    <property type="term" value="F:coproporphyrinogen oxidase activity"/>
    <property type="evidence" value="ECO:0007669"/>
    <property type="project" value="UniProtKB-EC"/>
</dbReference>
<evidence type="ECO:0000313" key="7">
    <source>
        <dbReference type="EMBL" id="KAJ8945705.1"/>
    </source>
</evidence>
<accession>A0AAV8Y5I4</accession>
<keyword evidence="8" id="KW-1185">Reference proteome</keyword>
<comment type="pathway">
    <text evidence="1">Porphyrin-containing compound metabolism; protoporphyrin-IX biosynthesis; protoporphyrinogen-IX from coproporphyrinogen-III (O2 route): step 1/1.</text>
</comment>
<keyword evidence="5" id="KW-0560">Oxidoreductase</keyword>
<dbReference type="GO" id="GO:0005737">
    <property type="term" value="C:cytoplasm"/>
    <property type="evidence" value="ECO:0007669"/>
    <property type="project" value="TreeGrafter"/>
</dbReference>
<evidence type="ECO:0000256" key="6">
    <source>
        <dbReference type="ARBA" id="ARBA00023244"/>
    </source>
</evidence>
<sequence length="168" mass="19021">MFFKVIVQNCSLIYYQRQRELSKLRKYGSVFTAGALAFFSTKKTIDTNNFMATPITSLERLAANPEDMKTKMELFIMKIQSDFCKALEKEEGSTKFIIDRWERKEGGGGVTCVLQEGKVFEKAGVNISVVSGWLPPRRSSPDAFQGQKNWARESCHFTRLESAPSSTP</sequence>
<reference evidence="7" key="1">
    <citation type="journal article" date="2023" name="Insect Mol. Biol.">
        <title>Genome sequencing provides insights into the evolution of gene families encoding plant cell wall-degrading enzymes in longhorned beetles.</title>
        <authorList>
            <person name="Shin N.R."/>
            <person name="Okamura Y."/>
            <person name="Kirsch R."/>
            <person name="Pauchet Y."/>
        </authorList>
    </citation>
    <scope>NUCLEOTIDE SEQUENCE</scope>
    <source>
        <strain evidence="7">AMC_N1</strain>
    </source>
</reference>
<comment type="similarity">
    <text evidence="2">Belongs to the aerobic coproporphyrinogen-III oxidase family.</text>
</comment>
<gene>
    <name evidence="7" type="ORF">NQ318_012424</name>
</gene>
<dbReference type="InterPro" id="IPR001260">
    <property type="entry name" value="Coprogen_oxidase_aer"/>
</dbReference>
<dbReference type="Pfam" id="PF01218">
    <property type="entry name" value="Coprogen_oxidas"/>
    <property type="match status" value="1"/>
</dbReference>
<dbReference type="InterPro" id="IPR036406">
    <property type="entry name" value="Coprogen_oxidase_aer_sf"/>
</dbReference>
<name>A0AAV8Y5I4_9CUCU</name>
<dbReference type="Gene3D" id="3.40.1500.10">
    <property type="entry name" value="Coproporphyrinogen III oxidase, aerobic"/>
    <property type="match status" value="1"/>
</dbReference>
<dbReference type="Proteomes" id="UP001162162">
    <property type="component" value="Unassembled WGS sequence"/>
</dbReference>
<evidence type="ECO:0000256" key="3">
    <source>
        <dbReference type="ARBA" id="ARBA00011738"/>
    </source>
</evidence>
<evidence type="ECO:0000256" key="1">
    <source>
        <dbReference type="ARBA" id="ARBA00005168"/>
    </source>
</evidence>
<dbReference type="PANTHER" id="PTHR10755:SF0">
    <property type="entry name" value="OXYGEN-DEPENDENT COPROPORPHYRINOGEN-III OXIDASE, MITOCHONDRIAL"/>
    <property type="match status" value="1"/>
</dbReference>
<dbReference type="PANTHER" id="PTHR10755">
    <property type="entry name" value="COPROPORPHYRINOGEN III OXIDASE, MITOCHONDRIAL"/>
    <property type="match status" value="1"/>
</dbReference>
<evidence type="ECO:0000256" key="5">
    <source>
        <dbReference type="ARBA" id="ARBA00023002"/>
    </source>
</evidence>
<dbReference type="SUPFAM" id="SSF102886">
    <property type="entry name" value="Coproporphyrinogen III oxidase"/>
    <property type="match status" value="1"/>
</dbReference>
<organism evidence="7 8">
    <name type="scientific">Aromia moschata</name>
    <dbReference type="NCBI Taxonomy" id="1265417"/>
    <lineage>
        <taxon>Eukaryota</taxon>
        <taxon>Metazoa</taxon>
        <taxon>Ecdysozoa</taxon>
        <taxon>Arthropoda</taxon>
        <taxon>Hexapoda</taxon>
        <taxon>Insecta</taxon>
        <taxon>Pterygota</taxon>
        <taxon>Neoptera</taxon>
        <taxon>Endopterygota</taxon>
        <taxon>Coleoptera</taxon>
        <taxon>Polyphaga</taxon>
        <taxon>Cucujiformia</taxon>
        <taxon>Chrysomeloidea</taxon>
        <taxon>Cerambycidae</taxon>
        <taxon>Cerambycinae</taxon>
        <taxon>Callichromatini</taxon>
        <taxon>Aromia</taxon>
    </lineage>
</organism>
<protein>
    <recommendedName>
        <fullName evidence="4">coproporphyrinogen oxidase</fullName>
        <ecNumber evidence="4">1.3.3.3</ecNumber>
    </recommendedName>
</protein>
<dbReference type="AlphaFoldDB" id="A0AAV8Y5I4"/>
<keyword evidence="6" id="KW-0627">Porphyrin biosynthesis</keyword>
<comment type="subunit">
    <text evidence="3">Homodimer.</text>
</comment>
<comment type="caution">
    <text evidence="7">The sequence shown here is derived from an EMBL/GenBank/DDBJ whole genome shotgun (WGS) entry which is preliminary data.</text>
</comment>
<dbReference type="GO" id="GO:0006782">
    <property type="term" value="P:protoporphyrinogen IX biosynthetic process"/>
    <property type="evidence" value="ECO:0007669"/>
    <property type="project" value="TreeGrafter"/>
</dbReference>
<evidence type="ECO:0000256" key="4">
    <source>
        <dbReference type="ARBA" id="ARBA00012869"/>
    </source>
</evidence>
<evidence type="ECO:0000313" key="8">
    <source>
        <dbReference type="Proteomes" id="UP001162162"/>
    </source>
</evidence>